<accession>A0A075SD81</accession>
<dbReference type="EMBL" id="CP008921">
    <property type="protein sequence ID" value="AIG43322.1"/>
    <property type="molecule type" value="Genomic_DNA"/>
</dbReference>
<dbReference type="Proteomes" id="UP000028185">
    <property type="component" value="Chromosome"/>
</dbReference>
<dbReference type="PATRIC" id="fig|1214179.4.peg.850"/>
<gene>
    <name evidence="1" type="ORF">ID09_04460</name>
</gene>
<proteinExistence type="predicted"/>
<reference evidence="1 2" key="1">
    <citation type="journal article" date="2014" name="Genome Announc.">
        <title>Whole-Genome Sequence of Streptococcus suis Serotype 4 Reference Strain 6407.</title>
        <authorList>
            <person name="Wang K."/>
            <person name="Chen J."/>
            <person name="Yao H."/>
            <person name="Lu C."/>
        </authorList>
    </citation>
    <scope>NUCLEOTIDE SEQUENCE [LARGE SCALE GENOMIC DNA]</scope>
    <source>
        <strain evidence="1">6407</strain>
    </source>
</reference>
<protein>
    <submittedName>
        <fullName evidence="1">Uncharacterized protein</fullName>
    </submittedName>
</protein>
<name>A0A075SD81_STRSU</name>
<dbReference type="AlphaFoldDB" id="A0A075SD81"/>
<evidence type="ECO:0000313" key="2">
    <source>
        <dbReference type="Proteomes" id="UP000028185"/>
    </source>
</evidence>
<dbReference type="RefSeq" id="WP_024390608.1">
    <property type="nucleotide sequence ID" value="NZ_ALLE01000011.1"/>
</dbReference>
<dbReference type="HOGENOM" id="CLU_2884187_0_0_9"/>
<organism evidence="1 2">
    <name type="scientific">Streptococcus suis 6407</name>
    <dbReference type="NCBI Taxonomy" id="1214179"/>
    <lineage>
        <taxon>Bacteria</taxon>
        <taxon>Bacillati</taxon>
        <taxon>Bacillota</taxon>
        <taxon>Bacilli</taxon>
        <taxon>Lactobacillales</taxon>
        <taxon>Streptococcaceae</taxon>
        <taxon>Streptococcus</taxon>
    </lineage>
</organism>
<evidence type="ECO:0000313" key="1">
    <source>
        <dbReference type="EMBL" id="AIG43322.1"/>
    </source>
</evidence>
<sequence>MPKYTVKKAYMDKDTRLLCEIGDVVELTKKRADEINEAGKLYFGNEVELVNALKVGKTESVSE</sequence>